<comment type="caution">
    <text evidence="11">The sequence shown here is derived from an EMBL/GenBank/DDBJ whole genome shotgun (WGS) entry which is preliminary data.</text>
</comment>
<dbReference type="CDD" id="cd02793">
    <property type="entry name" value="MopB_CT_DMSOR-BSOR-TMAOR"/>
    <property type="match status" value="1"/>
</dbReference>
<dbReference type="CDD" id="cd02769">
    <property type="entry name" value="MopB_DMSOR-BSOR-TMAOR"/>
    <property type="match status" value="1"/>
</dbReference>
<comment type="cofactor">
    <cofactor evidence="1">
        <name>Mo-bis(molybdopterin guanine dinucleotide)</name>
        <dbReference type="ChEBI" id="CHEBI:60539"/>
    </cofactor>
</comment>
<dbReference type="AlphaFoldDB" id="A0A430KT86"/>
<dbReference type="Pfam" id="PF18364">
    <property type="entry name" value="Molybdopterin_N"/>
    <property type="match status" value="1"/>
</dbReference>
<dbReference type="Gene3D" id="2.40.40.20">
    <property type="match status" value="1"/>
</dbReference>
<sequence>MTKHVTSSHWGAGIADVKDGKLTGVSGHPGDPDPSPINDNFVDSIYGSARIKKPAVRKGYLENGPQHGGNKRGEEPFIEVSWETALDLAAKALDTTRQKYGNEAIFGGSYGWGSAGRFHHAQSQLKRFLNCSGGFVRSEGNYSYNTALVLLPHIVGDFEGLTRNGTRWSTIAKEGELVVMFGGIPLKSAQVSPGGCSRHRLKGELLACHAAGVKFIDFNPCKSDTPAEICAEWLAPIPGSDTAIMLGLAHTLLIEDLHDQTFLERYTVGFDEVKSYLLGKKDGVPKTAEWASLQSEIPAERIRELARQMARSRTFICTAAGLQRAEHGEQTLWGTITLASMLGQIGLPAGGFAIAYGSDGGIGLMNRPLRWPSFPQGKNRVKTFIPVACISDMLLHPGEDYKYNGKDLSYPDIRMIWWAGGNPFHHHQDINRLIKAFQKPETVIVNEINWTATARFADIVFPVTTTLEREDIGGGQRDNSLIPMPKVIDPVAEARDEYDIFTEIAERLNFDKDFTLDKTSRQWLEGMWQDLCVMSSGVGITLPNFESFLTGDIIEFEDPNPETVLLSEFRRDPEQNPLTTPSGKIELYSDRIASFGYSDCPGQFTWLPPTEWLNSEQARSFPLHMISGQPKTRLHSQLDAGKYSQSSKVKGREPVMIHPKDANARNIKDGDVVRVFNDRGACLAGAVVTEDIRERTIYLCTGAWYDPATPGETKSLDKHGNPNMLTHDKRTSKLSQGTAAHSALVELEKFEGELPEITVYDPPLSND</sequence>
<keyword evidence="5" id="KW-0574">Periplasm</keyword>
<evidence type="ECO:0000256" key="6">
    <source>
        <dbReference type="ARBA" id="ARBA00023002"/>
    </source>
</evidence>
<keyword evidence="4" id="KW-0479">Metal-binding</keyword>
<dbReference type="InterPro" id="IPR009010">
    <property type="entry name" value="Asp_de-COase-like_dom_sf"/>
</dbReference>
<dbReference type="FunFam" id="2.40.40.20:FF:000009">
    <property type="entry name" value="Biotin sulfoxide reductase 2"/>
    <property type="match status" value="1"/>
</dbReference>
<dbReference type="InterPro" id="IPR006656">
    <property type="entry name" value="Mopterin_OxRdtase"/>
</dbReference>
<dbReference type="InterPro" id="IPR050612">
    <property type="entry name" value="Prok_Mopterin_Oxidored"/>
</dbReference>
<dbReference type="GO" id="GO:0043546">
    <property type="term" value="F:molybdopterin cofactor binding"/>
    <property type="evidence" value="ECO:0007669"/>
    <property type="project" value="InterPro"/>
</dbReference>
<name>A0A430KT86_9GAMM</name>
<feature type="region of interest" description="Disordered" evidence="7">
    <location>
        <begin position="19"/>
        <end position="38"/>
    </location>
</feature>
<dbReference type="Pfam" id="PF01568">
    <property type="entry name" value="Molydop_binding"/>
    <property type="match status" value="1"/>
</dbReference>
<evidence type="ECO:0008006" key="13">
    <source>
        <dbReference type="Google" id="ProtNLM"/>
    </source>
</evidence>
<feature type="domain" description="Molybdopterin dinucleotide-binding" evidence="9">
    <location>
        <begin position="623"/>
        <end position="742"/>
    </location>
</feature>
<feature type="domain" description="Molybdopterin oxidoreductase" evidence="8">
    <location>
        <begin position="50"/>
        <end position="507"/>
    </location>
</feature>
<dbReference type="GO" id="GO:0030288">
    <property type="term" value="C:outer membrane-bounded periplasmic space"/>
    <property type="evidence" value="ECO:0007669"/>
    <property type="project" value="TreeGrafter"/>
</dbReference>
<dbReference type="Gene3D" id="3.90.55.10">
    <property type="entry name" value="Dimethylsulfoxide Reductase, domain 3"/>
    <property type="match status" value="1"/>
</dbReference>
<dbReference type="Pfam" id="PF00384">
    <property type="entry name" value="Molybdopterin"/>
    <property type="match status" value="1"/>
</dbReference>
<dbReference type="InterPro" id="IPR041954">
    <property type="entry name" value="CT_DMSOR/BSOR/TMAOR"/>
</dbReference>
<evidence type="ECO:0000256" key="3">
    <source>
        <dbReference type="ARBA" id="ARBA00022505"/>
    </source>
</evidence>
<dbReference type="Gene3D" id="3.40.228.10">
    <property type="entry name" value="Dimethylsulfoxide Reductase, domain 2"/>
    <property type="match status" value="1"/>
</dbReference>
<protein>
    <recommendedName>
        <fullName evidence="13">Asp-tRNA(Asn)/Glu-tRNA(Gln) amidotransferase GatCAB subunit C</fullName>
    </recommendedName>
</protein>
<comment type="similarity">
    <text evidence="2">Belongs to the prokaryotic molybdopterin-containing oxidoreductase family.</text>
</comment>
<evidence type="ECO:0000259" key="10">
    <source>
        <dbReference type="Pfam" id="PF18364"/>
    </source>
</evidence>
<dbReference type="SUPFAM" id="SSF53706">
    <property type="entry name" value="Formate dehydrogenase/DMSO reductase, domains 1-3"/>
    <property type="match status" value="1"/>
</dbReference>
<evidence type="ECO:0000313" key="11">
    <source>
        <dbReference type="EMBL" id="RTE66697.1"/>
    </source>
</evidence>
<evidence type="ECO:0000259" key="8">
    <source>
        <dbReference type="Pfam" id="PF00384"/>
    </source>
</evidence>
<evidence type="ECO:0000256" key="1">
    <source>
        <dbReference type="ARBA" id="ARBA00001942"/>
    </source>
</evidence>
<dbReference type="InterPro" id="IPR006655">
    <property type="entry name" value="Mopterin_OxRdtase_prok_CS"/>
</dbReference>
<dbReference type="Gene3D" id="3.40.50.740">
    <property type="match status" value="1"/>
</dbReference>
<evidence type="ECO:0000256" key="5">
    <source>
        <dbReference type="ARBA" id="ARBA00022764"/>
    </source>
</evidence>
<dbReference type="GO" id="GO:0016491">
    <property type="term" value="F:oxidoreductase activity"/>
    <property type="evidence" value="ECO:0007669"/>
    <property type="project" value="UniProtKB-KW"/>
</dbReference>
<keyword evidence="6" id="KW-0560">Oxidoreductase</keyword>
<organism evidence="11 12">
    <name type="scientific">Amphritea opalescens</name>
    <dbReference type="NCBI Taxonomy" id="2490544"/>
    <lineage>
        <taxon>Bacteria</taxon>
        <taxon>Pseudomonadati</taxon>
        <taxon>Pseudomonadota</taxon>
        <taxon>Gammaproteobacteria</taxon>
        <taxon>Oceanospirillales</taxon>
        <taxon>Oceanospirillaceae</taxon>
        <taxon>Amphritea</taxon>
    </lineage>
</organism>
<dbReference type="SUPFAM" id="SSF50692">
    <property type="entry name" value="ADC-like"/>
    <property type="match status" value="1"/>
</dbReference>
<evidence type="ECO:0000256" key="2">
    <source>
        <dbReference type="ARBA" id="ARBA00010312"/>
    </source>
</evidence>
<evidence type="ECO:0000256" key="4">
    <source>
        <dbReference type="ARBA" id="ARBA00022723"/>
    </source>
</evidence>
<dbReference type="GO" id="GO:0030151">
    <property type="term" value="F:molybdenum ion binding"/>
    <property type="evidence" value="ECO:0007669"/>
    <property type="project" value="TreeGrafter"/>
</dbReference>
<evidence type="ECO:0000256" key="7">
    <source>
        <dbReference type="SAM" id="MobiDB-lite"/>
    </source>
</evidence>
<dbReference type="RefSeq" id="WP_126157800.1">
    <property type="nucleotide sequence ID" value="NZ_RQXW01000004.1"/>
</dbReference>
<keyword evidence="12" id="KW-1185">Reference proteome</keyword>
<dbReference type="PROSITE" id="PS00932">
    <property type="entry name" value="MOLYBDOPTERIN_PROK_3"/>
    <property type="match status" value="1"/>
</dbReference>
<proteinExistence type="inferred from homology"/>
<dbReference type="GO" id="GO:0009061">
    <property type="term" value="P:anaerobic respiration"/>
    <property type="evidence" value="ECO:0007669"/>
    <property type="project" value="TreeGrafter"/>
</dbReference>
<reference evidence="11 12" key="1">
    <citation type="submission" date="2018-11" db="EMBL/GenBank/DDBJ databases">
        <title>The draft genome sequence of Amphritea opalescens ANRC-JH13T.</title>
        <authorList>
            <person name="Fang Z."/>
            <person name="Zhang Y."/>
            <person name="Han X."/>
        </authorList>
    </citation>
    <scope>NUCLEOTIDE SEQUENCE [LARGE SCALE GENOMIC DNA]</scope>
    <source>
        <strain evidence="11 12">ANRC-JH13</strain>
    </source>
</reference>
<dbReference type="InterPro" id="IPR006657">
    <property type="entry name" value="MoPterin_dinucl-bd_dom"/>
</dbReference>
<accession>A0A430KT86</accession>
<dbReference type="PANTHER" id="PTHR43742">
    <property type="entry name" value="TRIMETHYLAMINE-N-OXIDE REDUCTASE"/>
    <property type="match status" value="1"/>
</dbReference>
<dbReference type="PANTHER" id="PTHR43742:SF10">
    <property type="entry name" value="TRIMETHYLAMINE-N-OXIDE REDUCTASE 2"/>
    <property type="match status" value="1"/>
</dbReference>
<dbReference type="InterPro" id="IPR041460">
    <property type="entry name" value="Molybdopterin_N"/>
</dbReference>
<evidence type="ECO:0000313" key="12">
    <source>
        <dbReference type="Proteomes" id="UP000283087"/>
    </source>
</evidence>
<keyword evidence="3" id="KW-0500">Molybdenum</keyword>
<dbReference type="Proteomes" id="UP000283087">
    <property type="component" value="Unassembled WGS sequence"/>
</dbReference>
<dbReference type="OrthoDB" id="9815647at2"/>
<feature type="domain" description="Molybdopterin oxidoreductase N-terminal" evidence="10">
    <location>
        <begin position="6"/>
        <end position="46"/>
    </location>
</feature>
<dbReference type="GO" id="GO:0009055">
    <property type="term" value="F:electron transfer activity"/>
    <property type="evidence" value="ECO:0007669"/>
    <property type="project" value="TreeGrafter"/>
</dbReference>
<dbReference type="EMBL" id="RQXW01000004">
    <property type="protein sequence ID" value="RTE66697.1"/>
    <property type="molecule type" value="Genomic_DNA"/>
</dbReference>
<evidence type="ECO:0000259" key="9">
    <source>
        <dbReference type="Pfam" id="PF01568"/>
    </source>
</evidence>
<gene>
    <name evidence="11" type="ORF">EH243_06350</name>
</gene>